<evidence type="ECO:0000256" key="2">
    <source>
        <dbReference type="ARBA" id="ARBA00022801"/>
    </source>
</evidence>
<evidence type="ECO:0000313" key="8">
    <source>
        <dbReference type="EMBL" id="ORY28679.1"/>
    </source>
</evidence>
<sequence length="263" mass="29211">MNDDASYAYELLKNYANNIKIGVAANTMKFNNASYNEALKAFNYMDAENGCKLASIQPRKGVYNFNDCDDHYNKAKQLGMVFRGHCLIWYSDQPDWFKNADANTLKNSIVDHITKTLQHYNGKADGWDVVNEAIDDGSSSNGIWAKSEAVYNFVADLKKRNILIGGVGLQYHVSVKNQPAFGKINNLIDRYCKLGIEVHITELDVSCEGACGASNEQQQQATVFTNALKACLNNSCCKAFLVWGVSDNDSWLGTGKRGVLFDV</sequence>
<keyword evidence="3" id="KW-0119">Carbohydrate metabolism</keyword>
<comment type="similarity">
    <text evidence="1">Belongs to the glycosyl hydrolase 10 (cellulase F) family.</text>
</comment>
<dbReference type="Gene3D" id="3.20.20.80">
    <property type="entry name" value="Glycosidases"/>
    <property type="match status" value="2"/>
</dbReference>
<dbReference type="GO" id="GO:0000272">
    <property type="term" value="P:polysaccharide catabolic process"/>
    <property type="evidence" value="ECO:0007669"/>
    <property type="project" value="UniProtKB-KW"/>
</dbReference>
<proteinExistence type="inferred from homology"/>
<organism evidence="8 9">
    <name type="scientific">Neocallimastix californiae</name>
    <dbReference type="NCBI Taxonomy" id="1754190"/>
    <lineage>
        <taxon>Eukaryota</taxon>
        <taxon>Fungi</taxon>
        <taxon>Fungi incertae sedis</taxon>
        <taxon>Chytridiomycota</taxon>
        <taxon>Chytridiomycota incertae sedis</taxon>
        <taxon>Neocallimastigomycetes</taxon>
        <taxon>Neocallimastigales</taxon>
        <taxon>Neocallimastigaceae</taxon>
        <taxon>Neocallimastix</taxon>
    </lineage>
</organism>
<dbReference type="PANTHER" id="PTHR31490">
    <property type="entry name" value="GLYCOSYL HYDROLASE"/>
    <property type="match status" value="1"/>
</dbReference>
<evidence type="ECO:0000256" key="3">
    <source>
        <dbReference type="ARBA" id="ARBA00023277"/>
    </source>
</evidence>
<dbReference type="PANTHER" id="PTHR31490:SF90">
    <property type="entry name" value="ENDO-1,4-BETA-XYLANASE A"/>
    <property type="match status" value="1"/>
</dbReference>
<dbReference type="Pfam" id="PF00331">
    <property type="entry name" value="Glyco_hydro_10"/>
    <property type="match status" value="2"/>
</dbReference>
<evidence type="ECO:0000256" key="6">
    <source>
        <dbReference type="PROSITE-ProRule" id="PRU10061"/>
    </source>
</evidence>
<name>A0A1Y2B1G5_9FUNG</name>
<feature type="active site" description="Nucleophile" evidence="6">
    <location>
        <position position="202"/>
    </location>
</feature>
<dbReference type="GO" id="GO:0031176">
    <property type="term" value="F:endo-1,4-beta-xylanase activity"/>
    <property type="evidence" value="ECO:0007669"/>
    <property type="project" value="UniProtKB-ARBA"/>
</dbReference>
<evidence type="ECO:0000256" key="5">
    <source>
        <dbReference type="ARBA" id="ARBA00023326"/>
    </source>
</evidence>
<comment type="caution">
    <text evidence="8">The sequence shown here is derived from an EMBL/GenBank/DDBJ whole genome shotgun (WGS) entry which is preliminary data.</text>
</comment>
<dbReference type="InterPro" id="IPR044846">
    <property type="entry name" value="GH10"/>
</dbReference>
<evidence type="ECO:0000313" key="9">
    <source>
        <dbReference type="Proteomes" id="UP000193920"/>
    </source>
</evidence>
<dbReference type="Proteomes" id="UP000193920">
    <property type="component" value="Unassembled WGS sequence"/>
</dbReference>
<dbReference type="EMBL" id="MCOG01000184">
    <property type="protein sequence ID" value="ORY28679.1"/>
    <property type="molecule type" value="Genomic_DNA"/>
</dbReference>
<keyword evidence="5" id="KW-0624">Polysaccharide degradation</keyword>
<dbReference type="SMART" id="SM00633">
    <property type="entry name" value="Glyco_10"/>
    <property type="match status" value="1"/>
</dbReference>
<dbReference type="InterPro" id="IPR017853">
    <property type="entry name" value="GH"/>
</dbReference>
<keyword evidence="9" id="KW-1185">Reference proteome</keyword>
<evidence type="ECO:0000259" key="7">
    <source>
        <dbReference type="PROSITE" id="PS51760"/>
    </source>
</evidence>
<protein>
    <submittedName>
        <fullName evidence="8">Glycoside hydrolase</fullName>
    </submittedName>
</protein>
<gene>
    <name evidence="8" type="ORF">LY90DRAFT_513059</name>
</gene>
<keyword evidence="4" id="KW-0326">Glycosidase</keyword>
<dbReference type="OrthoDB" id="3055998at2759"/>
<dbReference type="PROSITE" id="PS00591">
    <property type="entry name" value="GH10_1"/>
    <property type="match status" value="1"/>
</dbReference>
<keyword evidence="2 8" id="KW-0378">Hydrolase</keyword>
<evidence type="ECO:0000256" key="1">
    <source>
        <dbReference type="ARBA" id="ARBA00007495"/>
    </source>
</evidence>
<dbReference type="InterPro" id="IPR031158">
    <property type="entry name" value="GH10_AS"/>
</dbReference>
<reference evidence="8 9" key="1">
    <citation type="submission" date="2016-08" db="EMBL/GenBank/DDBJ databases">
        <title>A Parts List for Fungal Cellulosomes Revealed by Comparative Genomics.</title>
        <authorList>
            <consortium name="DOE Joint Genome Institute"/>
            <person name="Haitjema C.H."/>
            <person name="Gilmore S.P."/>
            <person name="Henske J.K."/>
            <person name="Solomon K.V."/>
            <person name="De Groot R."/>
            <person name="Kuo A."/>
            <person name="Mondo S.J."/>
            <person name="Salamov A.A."/>
            <person name="Labutti K."/>
            <person name="Zhao Z."/>
            <person name="Chiniquy J."/>
            <person name="Barry K."/>
            <person name="Brewer H.M."/>
            <person name="Purvine S.O."/>
            <person name="Wright A.T."/>
            <person name="Boxma B."/>
            <person name="Van Alen T."/>
            <person name="Hackstein J.H."/>
            <person name="Baker S.E."/>
            <person name="Grigoriev I.V."/>
            <person name="O'Malley M.A."/>
        </authorList>
    </citation>
    <scope>NUCLEOTIDE SEQUENCE [LARGE SCALE GENOMIC DNA]</scope>
    <source>
        <strain evidence="8 9">G1</strain>
    </source>
</reference>
<dbReference type="AlphaFoldDB" id="A0A1Y2B1G5"/>
<dbReference type="SUPFAM" id="SSF51445">
    <property type="entry name" value="(Trans)glycosidases"/>
    <property type="match status" value="1"/>
</dbReference>
<evidence type="ECO:0000256" key="4">
    <source>
        <dbReference type="ARBA" id="ARBA00023295"/>
    </source>
</evidence>
<feature type="domain" description="GH10" evidence="7">
    <location>
        <begin position="5"/>
        <end position="263"/>
    </location>
</feature>
<dbReference type="InterPro" id="IPR001000">
    <property type="entry name" value="GH10_dom"/>
</dbReference>
<dbReference type="PROSITE" id="PS51760">
    <property type="entry name" value="GH10_2"/>
    <property type="match status" value="1"/>
</dbReference>
<accession>A0A1Y2B1G5</accession>